<gene>
    <name evidence="2" type="ORF">L485_00830</name>
</gene>
<sequence length="102" mass="10549">MTATLDQQLQDLCDIHELTSISIHAYSGGEAGKFMGVNVHGKNALGSASGHDKSASELFAAAVLDLRAKQLIAVPELAPMEKAAPGFPPIPSSKAPPHGVYG</sequence>
<dbReference type="RefSeq" id="WP_021243191.1">
    <property type="nucleotide sequence ID" value="NZ_ATIB01000017.1"/>
</dbReference>
<protein>
    <submittedName>
        <fullName evidence="2">Uncharacterized protein</fullName>
    </submittedName>
</protein>
<dbReference type="EMBL" id="ATIB01000017">
    <property type="protein sequence ID" value="EQB06205.1"/>
    <property type="molecule type" value="Genomic_DNA"/>
</dbReference>
<dbReference type="Proteomes" id="UP000015524">
    <property type="component" value="Unassembled WGS sequence"/>
</dbReference>
<name>T0I3J2_9SPHN</name>
<proteinExistence type="predicted"/>
<keyword evidence="3" id="KW-1185">Reference proteome</keyword>
<evidence type="ECO:0000313" key="2">
    <source>
        <dbReference type="EMBL" id="EQB06205.1"/>
    </source>
</evidence>
<feature type="region of interest" description="Disordered" evidence="1">
    <location>
        <begin position="83"/>
        <end position="102"/>
    </location>
</feature>
<reference evidence="2 3" key="1">
    <citation type="journal article" date="2013" name="Genome Announc.">
        <title>Draft Genome Sequence of a Hexachlorocyclohexane-Degrading Bacterium, Sphingobium baderi Strain LL03T.</title>
        <authorList>
            <person name="Kaur J."/>
            <person name="Verma H."/>
            <person name="Tripathi C."/>
            <person name="Khurana J.P."/>
            <person name="Lal R."/>
        </authorList>
    </citation>
    <scope>NUCLEOTIDE SEQUENCE [LARGE SCALE GENOMIC DNA]</scope>
    <source>
        <strain evidence="2 3">LL03</strain>
    </source>
</reference>
<dbReference type="AlphaFoldDB" id="T0I3J2"/>
<evidence type="ECO:0000313" key="3">
    <source>
        <dbReference type="Proteomes" id="UP000015524"/>
    </source>
</evidence>
<accession>T0I3J2</accession>
<organism evidence="2 3">
    <name type="scientific">Sphingobium baderi LL03</name>
    <dbReference type="NCBI Taxonomy" id="1114964"/>
    <lineage>
        <taxon>Bacteria</taxon>
        <taxon>Pseudomonadati</taxon>
        <taxon>Pseudomonadota</taxon>
        <taxon>Alphaproteobacteria</taxon>
        <taxon>Sphingomonadales</taxon>
        <taxon>Sphingomonadaceae</taxon>
        <taxon>Sphingobium</taxon>
    </lineage>
</organism>
<dbReference type="PATRIC" id="fig|1114964.3.peg.144"/>
<evidence type="ECO:0000256" key="1">
    <source>
        <dbReference type="SAM" id="MobiDB-lite"/>
    </source>
</evidence>
<comment type="caution">
    <text evidence="2">The sequence shown here is derived from an EMBL/GenBank/DDBJ whole genome shotgun (WGS) entry which is preliminary data.</text>
</comment>